<sequence length="111" mass="13236">MQNIGFIVNCFTLVFLIIFLLALLILREKAVMFIRTFSELPKNQRDKYNKVEIINDFKRNIIYSIIFLAISSLISYFISSKVGVVLFAIWIVVYFINNIYFNRNFNKYRSE</sequence>
<dbReference type="EMBL" id="FQXI01000001">
    <property type="protein sequence ID" value="SHH04863.1"/>
    <property type="molecule type" value="Genomic_DNA"/>
</dbReference>
<evidence type="ECO:0000313" key="3">
    <source>
        <dbReference type="Proteomes" id="UP000184032"/>
    </source>
</evidence>
<keyword evidence="1" id="KW-0812">Transmembrane</keyword>
<dbReference type="AlphaFoldDB" id="A0A1M5PUD3"/>
<keyword evidence="1" id="KW-1133">Transmembrane helix</keyword>
<organism evidence="2 3">
    <name type="scientific">Anaerosphaera aminiphila DSM 21120</name>
    <dbReference type="NCBI Taxonomy" id="1120995"/>
    <lineage>
        <taxon>Bacteria</taxon>
        <taxon>Bacillati</taxon>
        <taxon>Bacillota</taxon>
        <taxon>Tissierellia</taxon>
        <taxon>Tissierellales</taxon>
        <taxon>Peptoniphilaceae</taxon>
        <taxon>Anaerosphaera</taxon>
    </lineage>
</organism>
<feature type="transmembrane region" description="Helical" evidence="1">
    <location>
        <begin position="84"/>
        <end position="101"/>
    </location>
</feature>
<dbReference type="Proteomes" id="UP000184032">
    <property type="component" value="Unassembled WGS sequence"/>
</dbReference>
<evidence type="ECO:0000256" key="1">
    <source>
        <dbReference type="SAM" id="Phobius"/>
    </source>
</evidence>
<proteinExistence type="predicted"/>
<feature type="transmembrane region" description="Helical" evidence="1">
    <location>
        <begin position="60"/>
        <end position="78"/>
    </location>
</feature>
<keyword evidence="3" id="KW-1185">Reference proteome</keyword>
<gene>
    <name evidence="2" type="ORF">SAMN02745245_00456</name>
</gene>
<evidence type="ECO:0000313" key="2">
    <source>
        <dbReference type="EMBL" id="SHH04863.1"/>
    </source>
</evidence>
<reference evidence="3" key="1">
    <citation type="submission" date="2016-11" db="EMBL/GenBank/DDBJ databases">
        <authorList>
            <person name="Varghese N."/>
            <person name="Submissions S."/>
        </authorList>
    </citation>
    <scope>NUCLEOTIDE SEQUENCE [LARGE SCALE GENOMIC DNA]</scope>
    <source>
        <strain evidence="3">DSM 21120</strain>
    </source>
</reference>
<keyword evidence="1" id="KW-0472">Membrane</keyword>
<accession>A0A1M5PUD3</accession>
<dbReference type="InterPro" id="IPR017259">
    <property type="entry name" value="UCP037672"/>
</dbReference>
<dbReference type="STRING" id="1120995.SAMN02745245_00456"/>
<protein>
    <recommendedName>
        <fullName evidence="4">DUF3784 domain-containing protein</fullName>
    </recommendedName>
</protein>
<dbReference type="OrthoDB" id="1445587at1239"/>
<name>A0A1M5PUD3_9FIRM</name>
<feature type="transmembrane region" description="Helical" evidence="1">
    <location>
        <begin position="6"/>
        <end position="26"/>
    </location>
</feature>
<dbReference type="RefSeq" id="WP_073183307.1">
    <property type="nucleotide sequence ID" value="NZ_FQXI01000001.1"/>
</dbReference>
<evidence type="ECO:0008006" key="4">
    <source>
        <dbReference type="Google" id="ProtNLM"/>
    </source>
</evidence>
<dbReference type="Pfam" id="PF12650">
    <property type="entry name" value="DUF3784"/>
    <property type="match status" value="1"/>
</dbReference>